<keyword evidence="2" id="KW-0238">DNA-binding</keyword>
<dbReference type="RefSeq" id="WP_154429866.1">
    <property type="nucleotide sequence ID" value="NZ_VUNI01000011.1"/>
</dbReference>
<evidence type="ECO:0000256" key="3">
    <source>
        <dbReference type="ARBA" id="ARBA00023163"/>
    </source>
</evidence>
<dbReference type="EMBL" id="VUNI01000011">
    <property type="protein sequence ID" value="MST74901.1"/>
    <property type="molecule type" value="Genomic_DNA"/>
</dbReference>
<keyword evidence="1" id="KW-0805">Transcription regulation</keyword>
<proteinExistence type="predicted"/>
<evidence type="ECO:0000259" key="4">
    <source>
        <dbReference type="PROSITE" id="PS01124"/>
    </source>
</evidence>
<dbReference type="InterPro" id="IPR020449">
    <property type="entry name" value="Tscrpt_reg_AraC-type_HTH"/>
</dbReference>
<dbReference type="Pfam" id="PF12833">
    <property type="entry name" value="HTH_18"/>
    <property type="match status" value="1"/>
</dbReference>
<protein>
    <submittedName>
        <fullName evidence="5">Helix-turn-helix transcriptional regulator</fullName>
    </submittedName>
</protein>
<gene>
    <name evidence="5" type="ORF">FYJ75_07635</name>
</gene>
<dbReference type="GO" id="GO:0003700">
    <property type="term" value="F:DNA-binding transcription factor activity"/>
    <property type="evidence" value="ECO:0007669"/>
    <property type="project" value="InterPro"/>
</dbReference>
<evidence type="ECO:0000256" key="1">
    <source>
        <dbReference type="ARBA" id="ARBA00023015"/>
    </source>
</evidence>
<comment type="caution">
    <text evidence="5">The sequence shown here is derived from an EMBL/GenBank/DDBJ whole genome shotgun (WGS) entry which is preliminary data.</text>
</comment>
<evidence type="ECO:0000313" key="5">
    <source>
        <dbReference type="EMBL" id="MST74901.1"/>
    </source>
</evidence>
<dbReference type="SUPFAM" id="SSF46689">
    <property type="entry name" value="Homeodomain-like"/>
    <property type="match status" value="2"/>
</dbReference>
<evidence type="ECO:0000256" key="2">
    <source>
        <dbReference type="ARBA" id="ARBA00023125"/>
    </source>
</evidence>
<accession>A0A6L5YT77</accession>
<dbReference type="SMART" id="SM00342">
    <property type="entry name" value="HTH_ARAC"/>
    <property type="match status" value="1"/>
</dbReference>
<dbReference type="PANTHER" id="PTHR43280:SF34">
    <property type="entry name" value="ARAC-FAMILY TRANSCRIPTIONAL REGULATOR"/>
    <property type="match status" value="1"/>
</dbReference>
<dbReference type="InterPro" id="IPR009057">
    <property type="entry name" value="Homeodomain-like_sf"/>
</dbReference>
<name>A0A6L5YT77_9FIRM</name>
<feature type="domain" description="HTH araC/xylS-type" evidence="4">
    <location>
        <begin position="142"/>
        <end position="240"/>
    </location>
</feature>
<reference evidence="5 6" key="1">
    <citation type="submission" date="2019-08" db="EMBL/GenBank/DDBJ databases">
        <title>In-depth cultivation of the pig gut microbiome towards novel bacterial diversity and tailored functional studies.</title>
        <authorList>
            <person name="Wylensek D."/>
            <person name="Hitch T.C.A."/>
            <person name="Clavel T."/>
        </authorList>
    </citation>
    <scope>NUCLEOTIDE SEQUENCE [LARGE SCALE GENOMIC DNA]</scope>
    <source>
        <strain evidence="5 6">MUC/MUC-530-WT-4D</strain>
    </source>
</reference>
<dbReference type="PRINTS" id="PR00032">
    <property type="entry name" value="HTHARAC"/>
</dbReference>
<sequence>MEHTKEWFHTELENSELETQHRSLNIEYSFYNAVKTGDMDAVIQNCKQDAFIDLKGTGVLSRNPLTNIKYHFVVTTAMVTRYCIDGGLEPEQAYRLSDFYILKMDTCTTIRQVADLHHEMAKDFTGKMILQKKSSILSKPVMQCVDYIYSHIKERITIAVLAEHTGLSENYLSRVFKQNLGVSLSDYIREKKIEKATHLLRYSDKPIVDIANYLSFSSQSHFIQIFESYTGLTPKKYRDKYYKSMW</sequence>
<dbReference type="Proteomes" id="UP000474024">
    <property type="component" value="Unassembled WGS sequence"/>
</dbReference>
<keyword evidence="3" id="KW-0804">Transcription</keyword>
<dbReference type="GO" id="GO:0043565">
    <property type="term" value="F:sequence-specific DNA binding"/>
    <property type="evidence" value="ECO:0007669"/>
    <property type="project" value="InterPro"/>
</dbReference>
<dbReference type="PROSITE" id="PS01124">
    <property type="entry name" value="HTH_ARAC_FAMILY_2"/>
    <property type="match status" value="1"/>
</dbReference>
<dbReference type="InterPro" id="IPR018060">
    <property type="entry name" value="HTH_AraC"/>
</dbReference>
<evidence type="ECO:0000313" key="6">
    <source>
        <dbReference type="Proteomes" id="UP000474024"/>
    </source>
</evidence>
<dbReference type="PANTHER" id="PTHR43280">
    <property type="entry name" value="ARAC-FAMILY TRANSCRIPTIONAL REGULATOR"/>
    <property type="match status" value="1"/>
</dbReference>
<dbReference type="Gene3D" id="1.10.10.60">
    <property type="entry name" value="Homeodomain-like"/>
    <property type="match status" value="2"/>
</dbReference>
<organism evidence="5 6">
    <name type="scientific">Roseburia porci</name>
    <dbReference type="NCBI Taxonomy" id="2605790"/>
    <lineage>
        <taxon>Bacteria</taxon>
        <taxon>Bacillati</taxon>
        <taxon>Bacillota</taxon>
        <taxon>Clostridia</taxon>
        <taxon>Lachnospirales</taxon>
        <taxon>Lachnospiraceae</taxon>
        <taxon>Roseburia</taxon>
    </lineage>
</organism>
<dbReference type="AlphaFoldDB" id="A0A6L5YT77"/>
<keyword evidence="6" id="KW-1185">Reference proteome</keyword>